<protein>
    <submittedName>
        <fullName evidence="2">MCM AAA-lid domain-containing protein</fullName>
    </submittedName>
</protein>
<sequence>MSSNGNGSDEEEKENIVDNASKTNGSEISTESPDGGSNLTSTSSGGSGARTSTSAASVLKVLTVEHKAAPKIDDHSSCSNFAAAVEFPGSRFTETTDPMAAYGDPVTELDSNQQRGRLVHQIAQEIEAYKCPACNETQLTLKLHRDHVRLSHVRDMCNPRFTCRHCDKKTNITWNWYKCVSQIPQYGPLCLVNLFKPFFICQIIYIATGSVTLRHAESMIQMAEAHAKMHLRGYVTEEDVNAAIRIMFECFIQTQKASIMRQMRKVFARQLTFK</sequence>
<accession>A0AC35EXS9</accession>
<organism evidence="1 2">
    <name type="scientific">Panagrolaimus sp. PS1159</name>
    <dbReference type="NCBI Taxonomy" id="55785"/>
    <lineage>
        <taxon>Eukaryota</taxon>
        <taxon>Metazoa</taxon>
        <taxon>Ecdysozoa</taxon>
        <taxon>Nematoda</taxon>
        <taxon>Chromadorea</taxon>
        <taxon>Rhabditida</taxon>
        <taxon>Tylenchina</taxon>
        <taxon>Panagrolaimomorpha</taxon>
        <taxon>Panagrolaimoidea</taxon>
        <taxon>Panagrolaimidae</taxon>
        <taxon>Panagrolaimus</taxon>
    </lineage>
</organism>
<name>A0AC35EXS9_9BILA</name>
<evidence type="ECO:0000313" key="2">
    <source>
        <dbReference type="WBParaSite" id="PS1159_v2.g1176.t1"/>
    </source>
</evidence>
<dbReference type="WBParaSite" id="PS1159_v2.g1176.t1">
    <property type="protein sequence ID" value="PS1159_v2.g1176.t1"/>
    <property type="gene ID" value="PS1159_v2.g1176"/>
</dbReference>
<reference evidence="2" key="1">
    <citation type="submission" date="2022-11" db="UniProtKB">
        <authorList>
            <consortium name="WormBaseParasite"/>
        </authorList>
    </citation>
    <scope>IDENTIFICATION</scope>
</reference>
<dbReference type="Proteomes" id="UP000887580">
    <property type="component" value="Unplaced"/>
</dbReference>
<proteinExistence type="predicted"/>
<evidence type="ECO:0000313" key="1">
    <source>
        <dbReference type="Proteomes" id="UP000887580"/>
    </source>
</evidence>